<reference evidence="1 2" key="1">
    <citation type="submission" date="2020-08" db="EMBL/GenBank/DDBJ databases">
        <title>Genomic Encyclopedia of Type Strains, Phase IV (KMG-IV): sequencing the most valuable type-strain genomes for metagenomic binning, comparative biology and taxonomic classification.</title>
        <authorList>
            <person name="Goeker M."/>
        </authorList>
    </citation>
    <scope>NUCLEOTIDE SEQUENCE [LARGE SCALE GENOMIC DNA]</scope>
    <source>
        <strain evidence="1 2">DSM 28570</strain>
    </source>
</reference>
<comment type="caution">
    <text evidence="1">The sequence shown here is derived from an EMBL/GenBank/DDBJ whole genome shotgun (WGS) entry which is preliminary data.</text>
</comment>
<evidence type="ECO:0000313" key="2">
    <source>
        <dbReference type="Proteomes" id="UP000539642"/>
    </source>
</evidence>
<accession>A0A840UP90</accession>
<protein>
    <recommendedName>
        <fullName evidence="3">Nucleoside-diphosphate sugar epimerase</fullName>
    </recommendedName>
</protein>
<dbReference type="Pfam" id="PF06258">
    <property type="entry name" value="Mito_fiss_Elm1"/>
    <property type="match status" value="1"/>
</dbReference>
<dbReference type="AlphaFoldDB" id="A0A840UP90"/>
<evidence type="ECO:0008006" key="3">
    <source>
        <dbReference type="Google" id="ProtNLM"/>
    </source>
</evidence>
<dbReference type="Proteomes" id="UP000539642">
    <property type="component" value="Unassembled WGS sequence"/>
</dbReference>
<name>A0A840UP90_9BACT</name>
<dbReference type="RefSeq" id="WP_183347164.1">
    <property type="nucleotide sequence ID" value="NZ_JACHEO010000001.1"/>
</dbReference>
<dbReference type="InterPro" id="IPR009367">
    <property type="entry name" value="Elm1-like"/>
</dbReference>
<organism evidence="1 2">
    <name type="scientific">Desulfoprunum benzoelyticum</name>
    <dbReference type="NCBI Taxonomy" id="1506996"/>
    <lineage>
        <taxon>Bacteria</taxon>
        <taxon>Pseudomonadati</taxon>
        <taxon>Thermodesulfobacteriota</taxon>
        <taxon>Desulfobulbia</taxon>
        <taxon>Desulfobulbales</taxon>
        <taxon>Desulfobulbaceae</taxon>
        <taxon>Desulfoprunum</taxon>
    </lineage>
</organism>
<evidence type="ECO:0000313" key="1">
    <source>
        <dbReference type="EMBL" id="MBB5346373.1"/>
    </source>
</evidence>
<keyword evidence="2" id="KW-1185">Reference proteome</keyword>
<sequence>MTENKQPMKVLAYFDGRPGHEKQTRGILYELGRLVDLEIIEIKIKRKGVPGNIAELAGLLVARAAKETKDHHGIDLLIGTGSSTHVPMLRKKKIAGVPAVTCMTPASYLRPCFDLCFVPLHDGARDGGNIVTTIGPPNCSRPCGDKDPSRGLILIGGVDKKSHRWHSAETVGQVREIARRRQDVYWTVGSSPRTPMDTVEMLIAAARASANIEFVRYEATSAGWIEQQYARSLHVWVTADSMSMVYEALSAGCKVGMLPVEWLNSVNKFKKSADYLTAHGMAVVYADWLSGREAVGSENDEPLHEARRCAEEIVKRWPPKN</sequence>
<dbReference type="EMBL" id="JACHEO010000001">
    <property type="protein sequence ID" value="MBB5346373.1"/>
    <property type="molecule type" value="Genomic_DNA"/>
</dbReference>
<gene>
    <name evidence="1" type="ORF">HNQ81_000080</name>
</gene>
<proteinExistence type="predicted"/>